<reference evidence="1" key="1">
    <citation type="submission" date="2023-03" db="EMBL/GenBank/DDBJ databases">
        <title>Massive genome expansion in bonnet fungi (Mycena s.s.) driven by repeated elements and novel gene families across ecological guilds.</title>
        <authorList>
            <consortium name="Lawrence Berkeley National Laboratory"/>
            <person name="Harder C.B."/>
            <person name="Miyauchi S."/>
            <person name="Viragh M."/>
            <person name="Kuo A."/>
            <person name="Thoen E."/>
            <person name="Andreopoulos B."/>
            <person name="Lu D."/>
            <person name="Skrede I."/>
            <person name="Drula E."/>
            <person name="Henrissat B."/>
            <person name="Morin E."/>
            <person name="Kohler A."/>
            <person name="Barry K."/>
            <person name="LaButti K."/>
            <person name="Morin E."/>
            <person name="Salamov A."/>
            <person name="Lipzen A."/>
            <person name="Mereny Z."/>
            <person name="Hegedus B."/>
            <person name="Baldrian P."/>
            <person name="Stursova M."/>
            <person name="Weitz H."/>
            <person name="Taylor A."/>
            <person name="Grigoriev I.V."/>
            <person name="Nagy L.G."/>
            <person name="Martin F."/>
            <person name="Kauserud H."/>
        </authorList>
    </citation>
    <scope>NUCLEOTIDE SEQUENCE</scope>
    <source>
        <strain evidence="1">CBHHK067</strain>
    </source>
</reference>
<protein>
    <submittedName>
        <fullName evidence="1">Uncharacterized protein</fullName>
    </submittedName>
</protein>
<sequence length="71" mass="7862">APDWARTCVTLRVDSTGAFEGLNGGSLHKPASQSLLHEIFLITLSSNFSIRCVWIDSKSNYLADTLSRFDM</sequence>
<dbReference type="Proteomes" id="UP001221757">
    <property type="component" value="Unassembled WGS sequence"/>
</dbReference>
<keyword evidence="2" id="KW-1185">Reference proteome</keyword>
<gene>
    <name evidence="1" type="ORF">B0H17DRAFT_934573</name>
</gene>
<evidence type="ECO:0000313" key="1">
    <source>
        <dbReference type="EMBL" id="KAJ7691895.1"/>
    </source>
</evidence>
<proteinExistence type="predicted"/>
<evidence type="ECO:0000313" key="2">
    <source>
        <dbReference type="Proteomes" id="UP001221757"/>
    </source>
</evidence>
<accession>A0AAD7DHH1</accession>
<comment type="caution">
    <text evidence="1">The sequence shown here is derived from an EMBL/GenBank/DDBJ whole genome shotgun (WGS) entry which is preliminary data.</text>
</comment>
<organism evidence="1 2">
    <name type="scientific">Mycena rosella</name>
    <name type="common">Pink bonnet</name>
    <name type="synonym">Agaricus rosellus</name>
    <dbReference type="NCBI Taxonomy" id="1033263"/>
    <lineage>
        <taxon>Eukaryota</taxon>
        <taxon>Fungi</taxon>
        <taxon>Dikarya</taxon>
        <taxon>Basidiomycota</taxon>
        <taxon>Agaricomycotina</taxon>
        <taxon>Agaricomycetes</taxon>
        <taxon>Agaricomycetidae</taxon>
        <taxon>Agaricales</taxon>
        <taxon>Marasmiineae</taxon>
        <taxon>Mycenaceae</taxon>
        <taxon>Mycena</taxon>
    </lineage>
</organism>
<dbReference type="EMBL" id="JARKIE010000055">
    <property type="protein sequence ID" value="KAJ7691895.1"/>
    <property type="molecule type" value="Genomic_DNA"/>
</dbReference>
<dbReference type="AlphaFoldDB" id="A0AAD7DHH1"/>
<name>A0AAD7DHH1_MYCRO</name>
<feature type="non-terminal residue" evidence="1">
    <location>
        <position position="1"/>
    </location>
</feature>